<evidence type="ECO:0000313" key="1">
    <source>
        <dbReference type="Proteomes" id="UP000504607"/>
    </source>
</evidence>
<dbReference type="AlphaFoldDB" id="A0A8N4F2D6"/>
<organism evidence="1 2">
    <name type="scientific">Elaeis guineensis var. tenera</name>
    <name type="common">Oil palm</name>
    <dbReference type="NCBI Taxonomy" id="51953"/>
    <lineage>
        <taxon>Eukaryota</taxon>
        <taxon>Viridiplantae</taxon>
        <taxon>Streptophyta</taxon>
        <taxon>Embryophyta</taxon>
        <taxon>Tracheophyta</taxon>
        <taxon>Spermatophyta</taxon>
        <taxon>Magnoliopsida</taxon>
        <taxon>Liliopsida</taxon>
        <taxon>Arecaceae</taxon>
        <taxon>Arecoideae</taxon>
        <taxon>Cocoseae</taxon>
        <taxon>Elaeidinae</taxon>
        <taxon>Elaeis</taxon>
    </lineage>
</organism>
<dbReference type="OrthoDB" id="773104at2759"/>
<dbReference type="RefSeq" id="XP_029119644.1">
    <property type="nucleotide sequence ID" value="XM_029263811.1"/>
</dbReference>
<reference evidence="2" key="1">
    <citation type="submission" date="2025-08" db="UniProtKB">
        <authorList>
            <consortium name="RefSeq"/>
        </authorList>
    </citation>
    <scope>IDENTIFICATION</scope>
</reference>
<name>A0A8N4F2D6_ELAGV</name>
<proteinExistence type="predicted"/>
<accession>A0A8N4F2D6</accession>
<protein>
    <submittedName>
        <fullName evidence="2">Uncharacterized protein LOC105041872</fullName>
    </submittedName>
</protein>
<gene>
    <name evidence="2" type="primary">LOC105041872</name>
</gene>
<dbReference type="Gene3D" id="1.10.10.60">
    <property type="entry name" value="Homeodomain-like"/>
    <property type="match status" value="1"/>
</dbReference>
<dbReference type="Proteomes" id="UP000504607">
    <property type="component" value="Chromosome 3"/>
</dbReference>
<keyword evidence="1" id="KW-1185">Reference proteome</keyword>
<evidence type="ECO:0000313" key="2">
    <source>
        <dbReference type="RefSeq" id="XP_029119644.1"/>
    </source>
</evidence>
<sequence>MNVEGIDRHHVGSHLQKYRIRLRQKKERQQSYLSWNQFHGRMNPSYPAEDMGNGTNNISGPSSDPVLVPQAAIHPTWVNVPGTGNAILRSFSGSDQPQQIGGSAEQYYNTNCFPNTTFGATDVGINAQTFSTIPAQNIREEDTVPITEFASFDNSFQAPGTSTPGCHAGSGLAPSGLLTASGQSLPSNVGQENLCLHEAASSSRPTEGGDIEKFLEEFLKEDD</sequence>